<keyword evidence="3" id="KW-1185">Reference proteome</keyword>
<feature type="region of interest" description="Disordered" evidence="1">
    <location>
        <begin position="305"/>
        <end position="329"/>
    </location>
</feature>
<sequence>MTGYGDPEKMRAAIELAQSFGKTKAPREKKRVGGGSLGPKQEHWEPYQMGQQSRYGQVSAPPRQTFSSFGSYIPPPSQRNYGPSVNFSTGRARRPPVIGKLGLDFLNAPRSTVESSASEKAQMDQESATTLVQKSEIRKENGSNSETTMPGPISTLPRSSGNGQCENILDAFYSILAKKPSLGQEIETLTEILPKAMDLNATGKAAPNVSPINKEINPGGCRCTCRELDGQGVHGKTCPLYKAPERNIDSVDEKRSNGGVAVGELNNTSQSSGVEVKSNNGSAYSHSRKLSPVAPVFVPNNKDVPAITKGEHQDPIKNSTKGLKASMWA</sequence>
<feature type="region of interest" description="Disordered" evidence="1">
    <location>
        <begin position="18"/>
        <end position="85"/>
    </location>
</feature>
<feature type="region of interest" description="Disordered" evidence="1">
    <location>
        <begin position="251"/>
        <end position="288"/>
    </location>
</feature>
<name>A0A395NJZ2_TRIAR</name>
<feature type="compositionally biased region" description="Polar residues" evidence="1">
    <location>
        <begin position="49"/>
        <end position="70"/>
    </location>
</feature>
<feature type="compositionally biased region" description="Polar residues" evidence="1">
    <location>
        <begin position="265"/>
        <end position="285"/>
    </location>
</feature>
<comment type="caution">
    <text evidence="2">The sequence shown here is derived from an EMBL/GenBank/DDBJ whole genome shotgun (WGS) entry which is preliminary data.</text>
</comment>
<dbReference type="OrthoDB" id="5103823at2759"/>
<dbReference type="Proteomes" id="UP000266272">
    <property type="component" value="Unassembled WGS sequence"/>
</dbReference>
<evidence type="ECO:0000256" key="1">
    <source>
        <dbReference type="SAM" id="MobiDB-lite"/>
    </source>
</evidence>
<proteinExistence type="predicted"/>
<dbReference type="EMBL" id="PXOA01000355">
    <property type="protein sequence ID" value="RFU76360.1"/>
    <property type="molecule type" value="Genomic_DNA"/>
</dbReference>
<reference evidence="2 3" key="1">
    <citation type="journal article" date="2018" name="PLoS Pathog.">
        <title>Evolution of structural diversity of trichothecenes, a family of toxins produced by plant pathogenic and entomopathogenic fungi.</title>
        <authorList>
            <person name="Proctor R.H."/>
            <person name="McCormick S.P."/>
            <person name="Kim H.S."/>
            <person name="Cardoza R.E."/>
            <person name="Stanley A.M."/>
            <person name="Lindo L."/>
            <person name="Kelly A."/>
            <person name="Brown D.W."/>
            <person name="Lee T."/>
            <person name="Vaughan M.M."/>
            <person name="Alexander N.J."/>
            <person name="Busman M."/>
            <person name="Gutierrez S."/>
        </authorList>
    </citation>
    <scope>NUCLEOTIDE SEQUENCE [LARGE SCALE GENOMIC DNA]</scope>
    <source>
        <strain evidence="2 3">IBT 40837</strain>
    </source>
</reference>
<accession>A0A395NJZ2</accession>
<protein>
    <submittedName>
        <fullName evidence="2">Uncharacterized protein</fullName>
    </submittedName>
</protein>
<feature type="region of interest" description="Disordered" evidence="1">
    <location>
        <begin position="112"/>
        <end position="160"/>
    </location>
</feature>
<evidence type="ECO:0000313" key="3">
    <source>
        <dbReference type="Proteomes" id="UP000266272"/>
    </source>
</evidence>
<organism evidence="2 3">
    <name type="scientific">Trichoderma arundinaceum</name>
    <dbReference type="NCBI Taxonomy" id="490622"/>
    <lineage>
        <taxon>Eukaryota</taxon>
        <taxon>Fungi</taxon>
        <taxon>Dikarya</taxon>
        <taxon>Ascomycota</taxon>
        <taxon>Pezizomycotina</taxon>
        <taxon>Sordariomycetes</taxon>
        <taxon>Hypocreomycetidae</taxon>
        <taxon>Hypocreales</taxon>
        <taxon>Hypocreaceae</taxon>
        <taxon>Trichoderma</taxon>
    </lineage>
</organism>
<evidence type="ECO:0000313" key="2">
    <source>
        <dbReference type="EMBL" id="RFU76360.1"/>
    </source>
</evidence>
<gene>
    <name evidence="2" type="ORF">TARUN_5886</name>
</gene>
<feature type="compositionally biased region" description="Polar residues" evidence="1">
    <location>
        <begin position="112"/>
        <end position="133"/>
    </location>
</feature>
<dbReference type="AlphaFoldDB" id="A0A395NJZ2"/>